<proteinExistence type="predicted"/>
<accession>A0A1X3D1T5</accession>
<dbReference type="GO" id="GO:0035438">
    <property type="term" value="F:cyclic-di-GMP binding"/>
    <property type="evidence" value="ECO:0007669"/>
    <property type="project" value="InterPro"/>
</dbReference>
<sequence length="119" mass="13142">MMNAPQDLPGRMMALQLREKAALYNSYMPFLEHGGLFVPTDDIFSLGDEVLLALELTDHPGKKFLRTKVAWINPARTSAHRPKGVGLAFGGDEICLQTKILIEGELGSALRSDRVTFTL</sequence>
<dbReference type="Gene3D" id="2.40.10.220">
    <property type="entry name" value="predicted glycosyltransferase like domains"/>
    <property type="match status" value="1"/>
</dbReference>
<feature type="domain" description="PilZ" evidence="1">
    <location>
        <begin position="16"/>
        <end position="90"/>
    </location>
</feature>
<reference evidence="3" key="1">
    <citation type="submission" date="2017-01" db="EMBL/GenBank/DDBJ databases">
        <authorList>
            <person name="Wolfgang W.J."/>
            <person name="Cole J."/>
            <person name="Wroblewski D."/>
            <person name="Mcginnis J."/>
            <person name="Musser K.A."/>
        </authorList>
    </citation>
    <scope>NUCLEOTIDE SEQUENCE [LARGE SCALE GENOMIC DNA]</scope>
    <source>
        <strain evidence="3">DSM 19151</strain>
    </source>
</reference>
<dbReference type="STRING" id="194197.BWD09_12085"/>
<evidence type="ECO:0000313" key="2">
    <source>
        <dbReference type="EMBL" id="OSI13880.1"/>
    </source>
</evidence>
<dbReference type="GeneID" id="94581170"/>
<protein>
    <submittedName>
        <fullName evidence="2">Pilus assembly protein</fullName>
    </submittedName>
</protein>
<organism evidence="2 3">
    <name type="scientific">Neisseria dentiae</name>
    <dbReference type="NCBI Taxonomy" id="194197"/>
    <lineage>
        <taxon>Bacteria</taxon>
        <taxon>Pseudomonadati</taxon>
        <taxon>Pseudomonadota</taxon>
        <taxon>Betaproteobacteria</taxon>
        <taxon>Neisseriales</taxon>
        <taxon>Neisseriaceae</taxon>
        <taxon>Neisseria</taxon>
    </lineage>
</organism>
<comment type="caution">
    <text evidence="2">The sequence shown here is derived from an EMBL/GenBank/DDBJ whole genome shotgun (WGS) entry which is preliminary data.</text>
</comment>
<dbReference type="Pfam" id="PF07238">
    <property type="entry name" value="PilZ"/>
    <property type="match status" value="1"/>
</dbReference>
<dbReference type="AlphaFoldDB" id="A0A1X3D1T5"/>
<evidence type="ECO:0000259" key="1">
    <source>
        <dbReference type="Pfam" id="PF07238"/>
    </source>
</evidence>
<gene>
    <name evidence="2" type="ORF">BWD09_12085</name>
</gene>
<dbReference type="Proteomes" id="UP000193118">
    <property type="component" value="Unassembled WGS sequence"/>
</dbReference>
<dbReference type="RefSeq" id="WP_085367045.1">
    <property type="nucleotide sequence ID" value="NZ_CAUJPZ010000078.1"/>
</dbReference>
<name>A0A1X3D1T5_9NEIS</name>
<dbReference type="InterPro" id="IPR009875">
    <property type="entry name" value="PilZ_domain"/>
</dbReference>
<dbReference type="EMBL" id="MTBO01000051">
    <property type="protein sequence ID" value="OSI13880.1"/>
    <property type="molecule type" value="Genomic_DNA"/>
</dbReference>
<evidence type="ECO:0000313" key="3">
    <source>
        <dbReference type="Proteomes" id="UP000193118"/>
    </source>
</evidence>
<keyword evidence="3" id="KW-1185">Reference proteome</keyword>